<evidence type="ECO:0000256" key="8">
    <source>
        <dbReference type="SAM" id="Phobius"/>
    </source>
</evidence>
<dbReference type="AlphaFoldDB" id="A0A1Q2MDR9"/>
<evidence type="ECO:0000256" key="6">
    <source>
        <dbReference type="ARBA" id="ARBA00023065"/>
    </source>
</evidence>
<dbReference type="PANTHER" id="PTHR32024:SF1">
    <property type="entry name" value="KTR SYSTEM POTASSIUM UPTAKE PROTEIN B"/>
    <property type="match status" value="1"/>
</dbReference>
<sequence>MKITYKNQRLEKAVISVNTFNSAVIIATFVMLLGFSEPLISVSILHAIQIFCLITMITEKFIRYLNCRSKHEFFRGYWHEIPLLILLVLSVIFIRKFSHAADPVLLMNRAVAVYLIIQVVDKLCRTSVSLAASATSPTLTLILSFLVLIVGGAGFLYLPNSHNCEKLSAVDALFTSTSAVCVTGLIVKDTGVDFSAMGQWVILILIQLGGLGIVIFGAVFSLLLGQAFTLKESVAMQDILNTGTVNKIGRMIAFIFVATIIIESVGVILLLDNWNFDTRTDINGHGALFYSLFHSVSAFCNAGFALYSDSFTGFKNNWQTYLVICPLIVTGGLGFGVLYNITEVLSNRWKLIKHRLFKGKTIIGSIQLRHLNLHSKVVLFSSLFLILLGTAGFMILERYNPQQTGLNYNGQNGQLFLDSFFQSVTTRTAGFNTIDNGAISQPSKMLTIILMCIGGSPGSTAGGMKTVTFMVVILAAAAVISRKNEPEIFHRSIQKDFISRAVMVLVLYIAILFIVTFGLAVTESGSGLDFNNLAFEAASALGTVGLSTGLTASLSTGGKLLLIAAMIIGRLGPMTLVASLAFKIKKSNYNYPSEPITIG</sequence>
<evidence type="ECO:0000256" key="3">
    <source>
        <dbReference type="ARBA" id="ARBA00022475"/>
    </source>
</evidence>
<dbReference type="GO" id="GO:0008324">
    <property type="term" value="F:monoatomic cation transmembrane transporter activity"/>
    <property type="evidence" value="ECO:0007669"/>
    <property type="project" value="InterPro"/>
</dbReference>
<keyword evidence="6" id="KW-0406">Ion transport</keyword>
<dbReference type="GO" id="GO:0030001">
    <property type="term" value="P:metal ion transport"/>
    <property type="evidence" value="ECO:0007669"/>
    <property type="project" value="UniProtKB-ARBA"/>
</dbReference>
<feature type="transmembrane region" description="Helical" evidence="8">
    <location>
        <begin position="77"/>
        <end position="94"/>
    </location>
</feature>
<proteinExistence type="predicted"/>
<feature type="transmembrane region" description="Helical" evidence="8">
    <location>
        <begin position="463"/>
        <end position="480"/>
    </location>
</feature>
<feature type="transmembrane region" description="Helical" evidence="8">
    <location>
        <begin position="138"/>
        <end position="158"/>
    </location>
</feature>
<evidence type="ECO:0000256" key="7">
    <source>
        <dbReference type="ARBA" id="ARBA00023136"/>
    </source>
</evidence>
<dbReference type="OrthoDB" id="9810952at2"/>
<feature type="transmembrane region" description="Helical" evidence="8">
    <location>
        <begin position="12"/>
        <end position="33"/>
    </location>
</feature>
<reference evidence="10" key="1">
    <citation type="submission" date="2017-02" db="EMBL/GenBank/DDBJ databases">
        <title>Comparative genomics and description of representatives of a novel lineage of planctomycetes thriving in anoxic sediments.</title>
        <authorList>
            <person name="Spring S."/>
            <person name="Bunk B."/>
            <person name="Sproer C."/>
        </authorList>
    </citation>
    <scope>NUCLEOTIDE SEQUENCE [LARGE SCALE GENOMIC DNA]</scope>
    <source>
        <strain evidence="10">SM-Chi-D1</strain>
    </source>
</reference>
<dbReference type="RefSeq" id="WP_146682718.1">
    <property type="nucleotide sequence ID" value="NZ_CP019646.1"/>
</dbReference>
<evidence type="ECO:0000313" key="10">
    <source>
        <dbReference type="Proteomes" id="UP000188181"/>
    </source>
</evidence>
<keyword evidence="7 8" id="KW-0472">Membrane</keyword>
<dbReference type="GO" id="GO:0005886">
    <property type="term" value="C:plasma membrane"/>
    <property type="evidence" value="ECO:0007669"/>
    <property type="project" value="UniProtKB-SubCell"/>
</dbReference>
<organism evidence="9 10">
    <name type="scientific">Limihaloglobus sulfuriphilus</name>
    <dbReference type="NCBI Taxonomy" id="1851148"/>
    <lineage>
        <taxon>Bacteria</taxon>
        <taxon>Pseudomonadati</taxon>
        <taxon>Planctomycetota</taxon>
        <taxon>Phycisphaerae</taxon>
        <taxon>Sedimentisphaerales</taxon>
        <taxon>Sedimentisphaeraceae</taxon>
        <taxon>Limihaloglobus</taxon>
    </lineage>
</organism>
<feature type="transmembrane region" description="Helical" evidence="8">
    <location>
        <begin position="170"/>
        <end position="188"/>
    </location>
</feature>
<keyword evidence="4 8" id="KW-0812">Transmembrane</keyword>
<accession>A0A1Q2MDR9</accession>
<dbReference type="Pfam" id="PF02386">
    <property type="entry name" value="TrkH"/>
    <property type="match status" value="1"/>
</dbReference>
<protein>
    <submittedName>
        <fullName evidence="9">Ktr system potassium uptake protein B</fullName>
    </submittedName>
</protein>
<feature type="transmembrane region" description="Helical" evidence="8">
    <location>
        <begin position="287"/>
        <end position="308"/>
    </location>
</feature>
<name>A0A1Q2MDR9_9BACT</name>
<dbReference type="KEGG" id="pbas:SMSP2_00806"/>
<evidence type="ECO:0000256" key="1">
    <source>
        <dbReference type="ARBA" id="ARBA00004651"/>
    </source>
</evidence>
<feature type="transmembrane region" description="Helical" evidence="8">
    <location>
        <begin position="200"/>
        <end position="228"/>
    </location>
</feature>
<keyword evidence="10" id="KW-1185">Reference proteome</keyword>
<feature type="transmembrane region" description="Helical" evidence="8">
    <location>
        <begin position="501"/>
        <end position="521"/>
    </location>
</feature>
<feature type="transmembrane region" description="Helical" evidence="8">
    <location>
        <begin position="377"/>
        <end position="396"/>
    </location>
</feature>
<evidence type="ECO:0000256" key="4">
    <source>
        <dbReference type="ARBA" id="ARBA00022692"/>
    </source>
</evidence>
<dbReference type="InterPro" id="IPR003445">
    <property type="entry name" value="Cat_transpt"/>
</dbReference>
<keyword evidence="5 8" id="KW-1133">Transmembrane helix</keyword>
<dbReference type="EMBL" id="CP019646">
    <property type="protein sequence ID" value="AQQ70457.1"/>
    <property type="molecule type" value="Genomic_DNA"/>
</dbReference>
<feature type="transmembrane region" description="Helical" evidence="8">
    <location>
        <begin position="39"/>
        <end position="57"/>
    </location>
</feature>
<feature type="transmembrane region" description="Helical" evidence="8">
    <location>
        <begin position="320"/>
        <end position="341"/>
    </location>
</feature>
<keyword evidence="3" id="KW-1003">Cell membrane</keyword>
<evidence type="ECO:0000256" key="5">
    <source>
        <dbReference type="ARBA" id="ARBA00022989"/>
    </source>
</evidence>
<keyword evidence="2" id="KW-0813">Transport</keyword>
<comment type="subcellular location">
    <subcellularLocation>
        <location evidence="1">Cell membrane</location>
        <topology evidence="1">Multi-pass membrane protein</topology>
    </subcellularLocation>
</comment>
<gene>
    <name evidence="9" type="primary">ktrB</name>
    <name evidence="9" type="ORF">SMSP2_00806</name>
</gene>
<feature type="transmembrane region" description="Helical" evidence="8">
    <location>
        <begin position="560"/>
        <end position="582"/>
    </location>
</feature>
<dbReference type="Proteomes" id="UP000188181">
    <property type="component" value="Chromosome"/>
</dbReference>
<dbReference type="STRING" id="1851148.SMSP2_00806"/>
<evidence type="ECO:0000256" key="2">
    <source>
        <dbReference type="ARBA" id="ARBA00022448"/>
    </source>
</evidence>
<dbReference type="PANTHER" id="PTHR32024">
    <property type="entry name" value="TRK SYSTEM POTASSIUM UPTAKE PROTEIN TRKG-RELATED"/>
    <property type="match status" value="1"/>
</dbReference>
<feature type="transmembrane region" description="Helical" evidence="8">
    <location>
        <begin position="248"/>
        <end position="271"/>
    </location>
</feature>
<evidence type="ECO:0000313" key="9">
    <source>
        <dbReference type="EMBL" id="AQQ70457.1"/>
    </source>
</evidence>